<reference evidence="2 3" key="1">
    <citation type="submission" date="2023-01" db="EMBL/GenBank/DDBJ databases">
        <title>Analysis of 21 Apiospora genomes using comparative genomics revels a genus with tremendous synthesis potential of carbohydrate active enzymes and secondary metabolites.</title>
        <authorList>
            <person name="Sorensen T."/>
        </authorList>
    </citation>
    <scope>NUCLEOTIDE SEQUENCE [LARGE SCALE GENOMIC DNA]</scope>
    <source>
        <strain evidence="2 3">CBS 135458</strain>
    </source>
</reference>
<dbReference type="RefSeq" id="XP_066707574.1">
    <property type="nucleotide sequence ID" value="XM_066866660.1"/>
</dbReference>
<protein>
    <submittedName>
        <fullName evidence="2">Uncharacterized protein</fullName>
    </submittedName>
</protein>
<organism evidence="2 3">
    <name type="scientific">Apiospora phragmitis</name>
    <dbReference type="NCBI Taxonomy" id="2905665"/>
    <lineage>
        <taxon>Eukaryota</taxon>
        <taxon>Fungi</taxon>
        <taxon>Dikarya</taxon>
        <taxon>Ascomycota</taxon>
        <taxon>Pezizomycotina</taxon>
        <taxon>Sordariomycetes</taxon>
        <taxon>Xylariomycetidae</taxon>
        <taxon>Amphisphaeriales</taxon>
        <taxon>Apiosporaceae</taxon>
        <taxon>Apiospora</taxon>
    </lineage>
</organism>
<evidence type="ECO:0000256" key="1">
    <source>
        <dbReference type="SAM" id="MobiDB-lite"/>
    </source>
</evidence>
<gene>
    <name evidence="2" type="ORF">PG994_015253</name>
</gene>
<feature type="region of interest" description="Disordered" evidence="1">
    <location>
        <begin position="47"/>
        <end position="73"/>
    </location>
</feature>
<sequence length="105" mass="11332">MAQPNPASLGEQIKAKKHASYDGAIQVDKYVAHRWNALKTPLTPQAPALWLPSGKEMPGEPQEPPRSFGTLGTQNKHLPLDAMVCKMIRYDDSAAFAVAGFGSVS</sequence>
<accession>A0ABR1SSC0</accession>
<proteinExistence type="predicted"/>
<keyword evidence="3" id="KW-1185">Reference proteome</keyword>
<dbReference type="EMBL" id="JAQQWL010000018">
    <property type="protein sequence ID" value="KAK8036756.1"/>
    <property type="molecule type" value="Genomic_DNA"/>
</dbReference>
<dbReference type="Proteomes" id="UP001480595">
    <property type="component" value="Unassembled WGS sequence"/>
</dbReference>
<evidence type="ECO:0000313" key="3">
    <source>
        <dbReference type="Proteomes" id="UP001480595"/>
    </source>
</evidence>
<evidence type="ECO:0000313" key="2">
    <source>
        <dbReference type="EMBL" id="KAK8036756.1"/>
    </source>
</evidence>
<comment type="caution">
    <text evidence="2">The sequence shown here is derived from an EMBL/GenBank/DDBJ whole genome shotgun (WGS) entry which is preliminary data.</text>
</comment>
<name>A0ABR1SSC0_9PEZI</name>
<dbReference type="GeneID" id="92099725"/>